<reference evidence="2" key="1">
    <citation type="submission" date="2023-10" db="EMBL/GenBank/DDBJ databases">
        <authorList>
            <person name="Chen Y."/>
            <person name="Shah S."/>
            <person name="Dougan E. K."/>
            <person name="Thang M."/>
            <person name="Chan C."/>
        </authorList>
    </citation>
    <scope>NUCLEOTIDE SEQUENCE [LARGE SCALE GENOMIC DNA]</scope>
</reference>
<feature type="compositionally biased region" description="Polar residues" evidence="1">
    <location>
        <begin position="23"/>
        <end position="34"/>
    </location>
</feature>
<accession>A0ABN9SCA6</accession>
<gene>
    <name evidence="2" type="ORF">PCOR1329_LOCUS28514</name>
</gene>
<dbReference type="Proteomes" id="UP001189429">
    <property type="component" value="Unassembled WGS sequence"/>
</dbReference>
<feature type="compositionally biased region" description="Basic residues" evidence="1">
    <location>
        <begin position="114"/>
        <end position="126"/>
    </location>
</feature>
<feature type="compositionally biased region" description="Low complexity" evidence="1">
    <location>
        <begin position="40"/>
        <end position="55"/>
    </location>
</feature>
<evidence type="ECO:0000313" key="3">
    <source>
        <dbReference type="Proteomes" id="UP001189429"/>
    </source>
</evidence>
<proteinExistence type="predicted"/>
<feature type="region of interest" description="Disordered" evidence="1">
    <location>
        <begin position="96"/>
        <end position="153"/>
    </location>
</feature>
<organism evidence="2 3">
    <name type="scientific">Prorocentrum cordatum</name>
    <dbReference type="NCBI Taxonomy" id="2364126"/>
    <lineage>
        <taxon>Eukaryota</taxon>
        <taxon>Sar</taxon>
        <taxon>Alveolata</taxon>
        <taxon>Dinophyceae</taxon>
        <taxon>Prorocentrales</taxon>
        <taxon>Prorocentraceae</taxon>
        <taxon>Prorocentrum</taxon>
    </lineage>
</organism>
<keyword evidence="3" id="KW-1185">Reference proteome</keyword>
<comment type="caution">
    <text evidence="2">The sequence shown here is derived from an EMBL/GenBank/DDBJ whole genome shotgun (WGS) entry which is preliminary data.</text>
</comment>
<evidence type="ECO:0000313" key="2">
    <source>
        <dbReference type="EMBL" id="CAK0829621.1"/>
    </source>
</evidence>
<feature type="region of interest" description="Disordered" evidence="1">
    <location>
        <begin position="1"/>
        <end position="79"/>
    </location>
</feature>
<name>A0ABN9SCA6_9DINO</name>
<protein>
    <submittedName>
        <fullName evidence="2">Uncharacterized protein</fullName>
    </submittedName>
</protein>
<sequence>MARNSSRSWCCMTSPRKAREHSQNSGTSMFSKHQLSPCLASSSRTSGPSASACSSTKAAGCVRTSSRVNSSLASSDDARAAVATASLTLRCVRGHRGTGRARSCETPTACRPKTSPRHRHTARSTSRHSACSGGSRGKRRTTAESSRRRWPHS</sequence>
<evidence type="ECO:0000256" key="1">
    <source>
        <dbReference type="SAM" id="MobiDB-lite"/>
    </source>
</evidence>
<feature type="compositionally biased region" description="Low complexity" evidence="1">
    <location>
        <begin position="70"/>
        <end position="79"/>
    </location>
</feature>
<dbReference type="EMBL" id="CAUYUJ010010543">
    <property type="protein sequence ID" value="CAK0829621.1"/>
    <property type="molecule type" value="Genomic_DNA"/>
</dbReference>